<dbReference type="Gene3D" id="3.10.129.10">
    <property type="entry name" value="Hotdog Thioesterase"/>
    <property type="match status" value="1"/>
</dbReference>
<dbReference type="Proteomes" id="UP000594468">
    <property type="component" value="Chromosome"/>
</dbReference>
<evidence type="ECO:0000256" key="1">
    <source>
        <dbReference type="ARBA" id="ARBA00022801"/>
    </source>
</evidence>
<reference evidence="3 4" key="1">
    <citation type="submission" date="2020-02" db="EMBL/GenBank/DDBJ databases">
        <authorList>
            <person name="Zheng R.K."/>
            <person name="Sun C.M."/>
        </authorList>
    </citation>
    <scope>NUCLEOTIDE SEQUENCE [LARGE SCALE GENOMIC DNA]</scope>
    <source>
        <strain evidence="4">rifampicinis</strain>
    </source>
</reference>
<sequence>MSDQNLTTTRTRTYTWEDPFLPLQKGATMDPIDYMHAMMAGQIPKPPIADTLDFTMVLVEKGHVIFSGQPAEYLYNPIGVVHGGYAATLLDSAVGSAIHTTLSQGTVYTTVQLNIHMTRPITKDVGMLYADGHVLHSGRRMATAEAALKDESGKLYAHATTTCFIMPIGG</sequence>
<evidence type="ECO:0000313" key="4">
    <source>
        <dbReference type="Proteomes" id="UP000594468"/>
    </source>
</evidence>
<keyword evidence="4" id="KW-1185">Reference proteome</keyword>
<keyword evidence="1" id="KW-0378">Hydrolase</keyword>
<gene>
    <name evidence="3" type="ORF">G4Y79_23210</name>
</gene>
<dbReference type="InterPro" id="IPR006683">
    <property type="entry name" value="Thioestr_dom"/>
</dbReference>
<dbReference type="CDD" id="cd03443">
    <property type="entry name" value="PaaI_thioesterase"/>
    <property type="match status" value="1"/>
</dbReference>
<dbReference type="PANTHER" id="PTHR43240">
    <property type="entry name" value="1,4-DIHYDROXY-2-NAPHTHOYL-COA THIOESTERASE 1"/>
    <property type="match status" value="1"/>
</dbReference>
<dbReference type="EMBL" id="CP062983">
    <property type="protein sequence ID" value="QPC82561.1"/>
    <property type="molecule type" value="Genomic_DNA"/>
</dbReference>
<accession>A0A7S8IEF9</accession>
<dbReference type="GO" id="GO:0061522">
    <property type="term" value="F:1,4-dihydroxy-2-naphthoyl-CoA thioesterase activity"/>
    <property type="evidence" value="ECO:0007669"/>
    <property type="project" value="TreeGrafter"/>
</dbReference>
<dbReference type="NCBIfam" id="TIGR00369">
    <property type="entry name" value="unchar_dom_1"/>
    <property type="match status" value="1"/>
</dbReference>
<dbReference type="PANTHER" id="PTHR43240:SF1">
    <property type="entry name" value="BLR5584 PROTEIN"/>
    <property type="match status" value="1"/>
</dbReference>
<dbReference type="RefSeq" id="WP_195170630.1">
    <property type="nucleotide sequence ID" value="NZ_CP062983.1"/>
</dbReference>
<proteinExistence type="predicted"/>
<dbReference type="InterPro" id="IPR003736">
    <property type="entry name" value="PAAI_dom"/>
</dbReference>
<dbReference type="InterPro" id="IPR029069">
    <property type="entry name" value="HotDog_dom_sf"/>
</dbReference>
<evidence type="ECO:0000313" key="3">
    <source>
        <dbReference type="EMBL" id="QPC82561.1"/>
    </source>
</evidence>
<organism evidence="3 4">
    <name type="scientific">Phototrophicus methaneseepsis</name>
    <dbReference type="NCBI Taxonomy" id="2710758"/>
    <lineage>
        <taxon>Bacteria</taxon>
        <taxon>Bacillati</taxon>
        <taxon>Chloroflexota</taxon>
        <taxon>Candidatus Thermofontia</taxon>
        <taxon>Phototrophicales</taxon>
        <taxon>Phototrophicaceae</taxon>
        <taxon>Phototrophicus</taxon>
    </lineage>
</organism>
<name>A0A7S8IEF9_9CHLR</name>
<dbReference type="AlphaFoldDB" id="A0A7S8IEF9"/>
<dbReference type="KEGG" id="pmet:G4Y79_23210"/>
<dbReference type="Pfam" id="PF03061">
    <property type="entry name" value="4HBT"/>
    <property type="match status" value="1"/>
</dbReference>
<dbReference type="SUPFAM" id="SSF54637">
    <property type="entry name" value="Thioesterase/thiol ester dehydrase-isomerase"/>
    <property type="match status" value="1"/>
</dbReference>
<dbReference type="GO" id="GO:0005829">
    <property type="term" value="C:cytosol"/>
    <property type="evidence" value="ECO:0007669"/>
    <property type="project" value="TreeGrafter"/>
</dbReference>
<protein>
    <submittedName>
        <fullName evidence="3">PaaI family thioesterase</fullName>
    </submittedName>
</protein>
<evidence type="ECO:0000259" key="2">
    <source>
        <dbReference type="Pfam" id="PF03061"/>
    </source>
</evidence>
<feature type="domain" description="Thioesterase" evidence="2">
    <location>
        <begin position="79"/>
        <end position="155"/>
    </location>
</feature>